<dbReference type="AlphaFoldDB" id="M0IPI7"/>
<name>M0IPI7_9EURY</name>
<dbReference type="RefSeq" id="WP_008317136.1">
    <property type="nucleotide sequence ID" value="NZ_AOLN01000001.1"/>
</dbReference>
<comment type="caution">
    <text evidence="3">The sequence shown here is derived from an EMBL/GenBank/DDBJ whole genome shotgun (WGS) entry which is preliminary data.</text>
</comment>
<evidence type="ECO:0000313" key="3">
    <source>
        <dbReference type="EMBL" id="ELZ98741.1"/>
    </source>
</evidence>
<protein>
    <recommendedName>
        <fullName evidence="2">DUF8009 domain-containing protein</fullName>
    </recommendedName>
</protein>
<keyword evidence="4" id="KW-1185">Reference proteome</keyword>
<dbReference type="Pfam" id="PF26033">
    <property type="entry name" value="DUF8009"/>
    <property type="match status" value="1"/>
</dbReference>
<feature type="region of interest" description="Disordered" evidence="1">
    <location>
        <begin position="59"/>
        <end position="101"/>
    </location>
</feature>
<evidence type="ECO:0000259" key="2">
    <source>
        <dbReference type="Pfam" id="PF26033"/>
    </source>
</evidence>
<evidence type="ECO:0000256" key="1">
    <source>
        <dbReference type="SAM" id="MobiDB-lite"/>
    </source>
</evidence>
<dbReference type="STRING" id="662479.C440_00255"/>
<gene>
    <name evidence="3" type="ORF">C440_00255</name>
</gene>
<feature type="domain" description="DUF8009" evidence="2">
    <location>
        <begin position="5"/>
        <end position="140"/>
    </location>
</feature>
<feature type="compositionally biased region" description="Basic and acidic residues" evidence="1">
    <location>
        <begin position="88"/>
        <end position="101"/>
    </location>
</feature>
<accession>M0IPI7</accession>
<dbReference type="EMBL" id="AOLN01000001">
    <property type="protein sequence ID" value="ELZ98741.1"/>
    <property type="molecule type" value="Genomic_DNA"/>
</dbReference>
<organism evidence="3 4">
    <name type="scientific">Haloferax mucosum ATCC BAA-1512</name>
    <dbReference type="NCBI Taxonomy" id="662479"/>
    <lineage>
        <taxon>Archaea</taxon>
        <taxon>Methanobacteriati</taxon>
        <taxon>Methanobacteriota</taxon>
        <taxon>Stenosarchaea group</taxon>
        <taxon>Halobacteria</taxon>
        <taxon>Halobacteriales</taxon>
        <taxon>Haloferacaceae</taxon>
        <taxon>Haloferax</taxon>
    </lineage>
</organism>
<dbReference type="OrthoDB" id="199191at2157"/>
<reference evidence="3 4" key="1">
    <citation type="journal article" date="2014" name="PLoS Genet.">
        <title>Phylogenetically driven sequencing of extremely halophilic archaea reveals strategies for static and dynamic osmo-response.</title>
        <authorList>
            <person name="Becker E.A."/>
            <person name="Seitzer P.M."/>
            <person name="Tritt A."/>
            <person name="Larsen D."/>
            <person name="Krusor M."/>
            <person name="Yao A.I."/>
            <person name="Wu D."/>
            <person name="Madern D."/>
            <person name="Eisen J.A."/>
            <person name="Darling A.E."/>
            <person name="Facciotti M.T."/>
        </authorList>
    </citation>
    <scope>NUCLEOTIDE SEQUENCE [LARGE SCALE GENOMIC DNA]</scope>
    <source>
        <strain evidence="3 4">ATCC BAA-1512</strain>
    </source>
</reference>
<dbReference type="PATRIC" id="fig|662479.7.peg.51"/>
<sequence>MNGTRGSSDPTVIRSIAVTTDDLVTALEANWRGTKSVVLRVTPPFYGRMRARIHLTGGESADYDEPSPLHLTPGLFVSESTPSYPEADETRPEPYEIDEHHERHTAAVREWRTAVREHLRETVELPATDEPHEIEVKYLG</sequence>
<evidence type="ECO:0000313" key="4">
    <source>
        <dbReference type="Proteomes" id="UP000011550"/>
    </source>
</evidence>
<dbReference type="Proteomes" id="UP000011550">
    <property type="component" value="Unassembled WGS sequence"/>
</dbReference>
<dbReference type="InterPro" id="IPR058322">
    <property type="entry name" value="DUF8009"/>
</dbReference>
<proteinExistence type="predicted"/>